<protein>
    <submittedName>
        <fullName evidence="1">Uncharacterized protein</fullName>
    </submittedName>
</protein>
<sequence>MQILELLLEVVGICLGQKGHFWVFLPTGEHPVQLKGRRQFFASIQNAFGFCQPVIPDITSTTAQLAQALRLLFGRFESEFVGFQNLHLALSV</sequence>
<proteinExistence type="predicted"/>
<name>A0A7T4C542_AERCA</name>
<gene>
    <name evidence="1" type="ORF">JC965_24750</name>
</gene>
<evidence type="ECO:0000313" key="1">
    <source>
        <dbReference type="EMBL" id="QQA63434.1"/>
    </source>
</evidence>
<dbReference type="AlphaFoldDB" id="A0A7T4C542"/>
<dbReference type="EMBL" id="CP065937">
    <property type="protein sequence ID" value="QQA63434.1"/>
    <property type="molecule type" value="Genomic_DNA"/>
</dbReference>
<organism evidence="1">
    <name type="scientific">Aeromonas caviae</name>
    <name type="common">Aeromonas punctata</name>
    <dbReference type="NCBI Taxonomy" id="648"/>
    <lineage>
        <taxon>Bacteria</taxon>
        <taxon>Pseudomonadati</taxon>
        <taxon>Pseudomonadota</taxon>
        <taxon>Gammaproteobacteria</taxon>
        <taxon>Aeromonadales</taxon>
        <taxon>Aeromonadaceae</taxon>
        <taxon>Aeromonas</taxon>
    </lineage>
</organism>
<accession>A0A7T4C542</accession>
<reference evidence="1" key="1">
    <citation type="submission" date="2020-12" db="EMBL/GenBank/DDBJ databases">
        <title>GES Beta-lactamases isolated from hospital effluents in Brazil.</title>
        <authorList>
            <person name="Conte D."/>
            <person name="Mesa D."/>
            <person name="Palmeiro J.K."/>
            <person name="Dalla-Costa L.M."/>
        </authorList>
    </citation>
    <scope>NUCLEOTIDE SEQUENCE [LARGE SCALE GENOMIC DNA]</scope>
    <source>
        <strain evidence="1">Aero21</strain>
    </source>
</reference>